<dbReference type="InterPro" id="IPR003594">
    <property type="entry name" value="HATPase_dom"/>
</dbReference>
<protein>
    <recommendedName>
        <fullName evidence="2">histidine kinase</fullName>
        <ecNumber evidence="2">2.7.13.3</ecNumber>
    </recommendedName>
</protein>
<reference evidence="10 11" key="1">
    <citation type="submission" date="2023-06" db="EMBL/GenBank/DDBJ databases">
        <title>Alteromonas sp. ASW11-36 isolated from intertidal sand.</title>
        <authorList>
            <person name="Li Y."/>
        </authorList>
    </citation>
    <scope>NUCLEOTIDE SEQUENCE [LARGE SCALE GENOMIC DNA]</scope>
    <source>
        <strain evidence="10 11">ASW11-36</strain>
    </source>
</reference>
<evidence type="ECO:0000313" key="10">
    <source>
        <dbReference type="EMBL" id="MDM7859514.1"/>
    </source>
</evidence>
<dbReference type="SUPFAM" id="SSF55874">
    <property type="entry name" value="ATPase domain of HSP90 chaperone/DNA topoisomerase II/histidine kinase"/>
    <property type="match status" value="1"/>
</dbReference>
<keyword evidence="6" id="KW-0067">ATP-binding</keyword>
<dbReference type="PANTHER" id="PTHR42878:SF7">
    <property type="entry name" value="SENSOR HISTIDINE KINASE GLRK"/>
    <property type="match status" value="1"/>
</dbReference>
<dbReference type="RefSeq" id="WP_289363545.1">
    <property type="nucleotide sequence ID" value="NZ_JAUCBP010000002.1"/>
</dbReference>
<keyword evidence="3 10" id="KW-0808">Transferase</keyword>
<keyword evidence="7" id="KW-0902">Two-component regulatory system</keyword>
<evidence type="ECO:0000256" key="1">
    <source>
        <dbReference type="ARBA" id="ARBA00000085"/>
    </source>
</evidence>
<dbReference type="InterPro" id="IPR005467">
    <property type="entry name" value="His_kinase_dom"/>
</dbReference>
<accession>A0ABT7SVD8</accession>
<comment type="catalytic activity">
    <reaction evidence="1">
        <text>ATP + protein L-histidine = ADP + protein N-phospho-L-histidine.</text>
        <dbReference type="EC" id="2.7.13.3"/>
    </reaction>
</comment>
<dbReference type="EC" id="2.7.13.3" evidence="2"/>
<evidence type="ECO:0000256" key="4">
    <source>
        <dbReference type="ARBA" id="ARBA00022741"/>
    </source>
</evidence>
<feature type="transmembrane region" description="Helical" evidence="8">
    <location>
        <begin position="31"/>
        <end position="49"/>
    </location>
</feature>
<evidence type="ECO:0000259" key="9">
    <source>
        <dbReference type="PROSITE" id="PS50109"/>
    </source>
</evidence>
<dbReference type="InterPro" id="IPR004358">
    <property type="entry name" value="Sig_transdc_His_kin-like_C"/>
</dbReference>
<dbReference type="InterPro" id="IPR014265">
    <property type="entry name" value="XrtA/PrsK"/>
</dbReference>
<keyword evidence="5 10" id="KW-0418">Kinase</keyword>
<sequence length="673" mass="75629">MISDIGYALAGLSYLILLLLLFTVKKAGLAKYLLILAAMVTLSWSAAHVSVLSGELTLNRLLFIDTGKQVVWLLFLAAFLRNDFRNIWNVLTRPVTWAILALPLAALLLPMMMPMSATWRFLLQTIIALEVLVLLEQVYRQSGEQRWNFKPLVLYLGALNLFEFVTYANATMVTQVEPLYIAARGYIYMALVPLLIIATRRIKHWGIDIFISREVVLHSSLLLVAGAYLLLMAMLGYAVKYFGGSWGATIQVVLIALSVALLATVFLSHSFRNRLKVFITKNFFANQFDYRLEWVKLTKALSVNCQSLTDVYQAALKGYLGATNYSNGALLKRSQHSFSVVARQHLQTNFSPSLQAKLLQFFKQTQWIFDAEEYRVKPYNYEGLKLTDEELNQVEQMIIVPIGEGESLWGVVVLYCQGDGLLRLNWELRDYLNAVTAQTGDFILHYEAATQVAENAQFAAFSRMSAFVVHDLKNVLAQIDLILCNAQQHKNNPEFIDDTFETLEHTKSRMDKMLAQLTEKQHTTSRNKGSHQLSDIIADVIRKRCANLLPSPVLKVESEQAVVVDSDKFANVMYHLISNAQQATADDGVIELCLIHDQAQQLQTLSIRDNGEGMTDAFIRERLFKPFETTKGNAGMGIGVYDARNYLESIGGSLTVESEVGQGTVFTLSVPTN</sequence>
<keyword evidence="8" id="KW-0472">Membrane</keyword>
<feature type="transmembrane region" description="Helical" evidence="8">
    <location>
        <begin position="245"/>
        <end position="267"/>
    </location>
</feature>
<evidence type="ECO:0000256" key="6">
    <source>
        <dbReference type="ARBA" id="ARBA00022840"/>
    </source>
</evidence>
<name>A0ABT7SVD8_9ALTE</name>
<dbReference type="SMART" id="SM00387">
    <property type="entry name" value="HATPase_c"/>
    <property type="match status" value="1"/>
</dbReference>
<feature type="domain" description="Histidine kinase" evidence="9">
    <location>
        <begin position="467"/>
        <end position="673"/>
    </location>
</feature>
<feature type="transmembrane region" description="Helical" evidence="8">
    <location>
        <begin position="220"/>
        <end position="239"/>
    </location>
</feature>
<dbReference type="PRINTS" id="PR00344">
    <property type="entry name" value="BCTRLSENSOR"/>
</dbReference>
<dbReference type="InterPro" id="IPR050351">
    <property type="entry name" value="BphY/WalK/GraS-like"/>
</dbReference>
<keyword evidence="4" id="KW-0547">Nucleotide-binding</keyword>
<dbReference type="InterPro" id="IPR036890">
    <property type="entry name" value="HATPase_C_sf"/>
</dbReference>
<dbReference type="Pfam" id="PF02518">
    <property type="entry name" value="HATPase_c"/>
    <property type="match status" value="1"/>
</dbReference>
<dbReference type="GO" id="GO:0004673">
    <property type="term" value="F:protein histidine kinase activity"/>
    <property type="evidence" value="ECO:0007669"/>
    <property type="project" value="UniProtKB-EC"/>
</dbReference>
<dbReference type="PROSITE" id="PS50109">
    <property type="entry name" value="HIS_KIN"/>
    <property type="match status" value="1"/>
</dbReference>
<evidence type="ECO:0000256" key="7">
    <source>
        <dbReference type="ARBA" id="ARBA00023012"/>
    </source>
</evidence>
<feature type="transmembrane region" description="Helical" evidence="8">
    <location>
        <begin position="87"/>
        <end position="109"/>
    </location>
</feature>
<dbReference type="Proteomes" id="UP001234343">
    <property type="component" value="Unassembled WGS sequence"/>
</dbReference>
<evidence type="ECO:0000256" key="8">
    <source>
        <dbReference type="SAM" id="Phobius"/>
    </source>
</evidence>
<feature type="transmembrane region" description="Helical" evidence="8">
    <location>
        <begin position="179"/>
        <end position="199"/>
    </location>
</feature>
<dbReference type="PANTHER" id="PTHR42878">
    <property type="entry name" value="TWO-COMPONENT HISTIDINE KINASE"/>
    <property type="match status" value="1"/>
</dbReference>
<feature type="transmembrane region" description="Helical" evidence="8">
    <location>
        <begin position="61"/>
        <end position="80"/>
    </location>
</feature>
<dbReference type="Gene3D" id="3.30.565.10">
    <property type="entry name" value="Histidine kinase-like ATPase, C-terminal domain"/>
    <property type="match status" value="1"/>
</dbReference>
<gene>
    <name evidence="10" type="primary">prsK</name>
    <name evidence="10" type="ORF">QTP81_02700</name>
</gene>
<comment type="caution">
    <text evidence="10">The sequence shown here is derived from an EMBL/GenBank/DDBJ whole genome shotgun (WGS) entry which is preliminary data.</text>
</comment>
<feature type="transmembrane region" description="Helical" evidence="8">
    <location>
        <begin position="121"/>
        <end position="140"/>
    </location>
</feature>
<feature type="transmembrane region" description="Helical" evidence="8">
    <location>
        <begin position="152"/>
        <end position="173"/>
    </location>
</feature>
<dbReference type="NCBIfam" id="TIGR02916">
    <property type="entry name" value="PEP_his_kin"/>
    <property type="match status" value="1"/>
</dbReference>
<keyword evidence="11" id="KW-1185">Reference proteome</keyword>
<keyword evidence="8" id="KW-1133">Transmembrane helix</keyword>
<feature type="transmembrane region" description="Helical" evidence="8">
    <location>
        <begin position="6"/>
        <end position="24"/>
    </location>
</feature>
<evidence type="ECO:0000256" key="5">
    <source>
        <dbReference type="ARBA" id="ARBA00022777"/>
    </source>
</evidence>
<proteinExistence type="predicted"/>
<evidence type="ECO:0000256" key="3">
    <source>
        <dbReference type="ARBA" id="ARBA00022679"/>
    </source>
</evidence>
<keyword evidence="8" id="KW-0812">Transmembrane</keyword>
<evidence type="ECO:0000256" key="2">
    <source>
        <dbReference type="ARBA" id="ARBA00012438"/>
    </source>
</evidence>
<dbReference type="EMBL" id="JAUCBP010000002">
    <property type="protein sequence ID" value="MDM7859514.1"/>
    <property type="molecule type" value="Genomic_DNA"/>
</dbReference>
<organism evidence="10 11">
    <name type="scientific">Alteromonas arenosi</name>
    <dbReference type="NCBI Taxonomy" id="3055817"/>
    <lineage>
        <taxon>Bacteria</taxon>
        <taxon>Pseudomonadati</taxon>
        <taxon>Pseudomonadota</taxon>
        <taxon>Gammaproteobacteria</taxon>
        <taxon>Alteromonadales</taxon>
        <taxon>Alteromonadaceae</taxon>
        <taxon>Alteromonas/Salinimonas group</taxon>
        <taxon>Alteromonas</taxon>
    </lineage>
</organism>
<evidence type="ECO:0000313" key="11">
    <source>
        <dbReference type="Proteomes" id="UP001234343"/>
    </source>
</evidence>